<dbReference type="InterPro" id="IPR027417">
    <property type="entry name" value="P-loop_NTPase"/>
</dbReference>
<accession>A0ABR2KR10</accession>
<dbReference type="Gene3D" id="3.40.50.300">
    <property type="entry name" value="P-loop containing nucleotide triphosphate hydrolases"/>
    <property type="match status" value="1"/>
</dbReference>
<feature type="region of interest" description="Disordered" evidence="2">
    <location>
        <begin position="183"/>
        <end position="207"/>
    </location>
</feature>
<reference evidence="3 4" key="1">
    <citation type="submission" date="2024-04" db="EMBL/GenBank/DDBJ databases">
        <title>Tritrichomonas musculus Genome.</title>
        <authorList>
            <person name="Alves-Ferreira E."/>
            <person name="Grigg M."/>
            <person name="Lorenzi H."/>
            <person name="Galac M."/>
        </authorList>
    </citation>
    <scope>NUCLEOTIDE SEQUENCE [LARGE SCALE GENOMIC DNA]</scope>
    <source>
        <strain evidence="3 4">EAF2021</strain>
    </source>
</reference>
<dbReference type="SMART" id="SM00173">
    <property type="entry name" value="RAS"/>
    <property type="match status" value="1"/>
</dbReference>
<protein>
    <submittedName>
        <fullName evidence="3">Uncharacterized protein</fullName>
    </submittedName>
</protein>
<comment type="caution">
    <text evidence="3">The sequence shown here is derived from an EMBL/GenBank/DDBJ whole genome shotgun (WGS) entry which is preliminary data.</text>
</comment>
<dbReference type="InterPro" id="IPR001806">
    <property type="entry name" value="Small_GTPase"/>
</dbReference>
<dbReference type="PRINTS" id="PR00449">
    <property type="entry name" value="RASTRNSFRMNG"/>
</dbReference>
<evidence type="ECO:0000313" key="4">
    <source>
        <dbReference type="Proteomes" id="UP001470230"/>
    </source>
</evidence>
<organism evidence="3 4">
    <name type="scientific">Tritrichomonas musculus</name>
    <dbReference type="NCBI Taxonomy" id="1915356"/>
    <lineage>
        <taxon>Eukaryota</taxon>
        <taxon>Metamonada</taxon>
        <taxon>Parabasalia</taxon>
        <taxon>Tritrichomonadida</taxon>
        <taxon>Tritrichomonadidae</taxon>
        <taxon>Tritrichomonas</taxon>
    </lineage>
</organism>
<proteinExistence type="predicted"/>
<dbReference type="PANTHER" id="PTHR47978">
    <property type="match status" value="1"/>
</dbReference>
<evidence type="ECO:0000256" key="1">
    <source>
        <dbReference type="ARBA" id="ARBA00022741"/>
    </source>
</evidence>
<dbReference type="EMBL" id="JAPFFF010000003">
    <property type="protein sequence ID" value="KAK8893471.1"/>
    <property type="molecule type" value="Genomic_DNA"/>
</dbReference>
<evidence type="ECO:0000313" key="3">
    <source>
        <dbReference type="EMBL" id="KAK8893471.1"/>
    </source>
</evidence>
<dbReference type="NCBIfam" id="TIGR00231">
    <property type="entry name" value="small_GTP"/>
    <property type="match status" value="1"/>
</dbReference>
<dbReference type="CDD" id="cd00154">
    <property type="entry name" value="Rab"/>
    <property type="match status" value="1"/>
</dbReference>
<name>A0ABR2KR10_9EUKA</name>
<keyword evidence="1" id="KW-0547">Nucleotide-binding</keyword>
<gene>
    <name evidence="3" type="ORF">M9Y10_021893</name>
</gene>
<dbReference type="PROSITE" id="PS51421">
    <property type="entry name" value="RAS"/>
    <property type="match status" value="1"/>
</dbReference>
<dbReference type="SUPFAM" id="SSF52540">
    <property type="entry name" value="P-loop containing nucleoside triphosphate hydrolases"/>
    <property type="match status" value="1"/>
</dbReference>
<dbReference type="Pfam" id="PF00071">
    <property type="entry name" value="Ras"/>
    <property type="match status" value="1"/>
</dbReference>
<dbReference type="PROSITE" id="PS51419">
    <property type="entry name" value="RAB"/>
    <property type="match status" value="1"/>
</dbReference>
<sequence>MLQEKKIKLIVFGDTNVGKTCLIHKYLNDDDNEDGQTIGVTFMPNKKIINSQQYNFQIWDTAGQEKYKSITSSFFQNADGGIVVFDVTNQSSFDNIQNWISEFNNKNSKSAKLILVGNKIDLISDRQIPHEIAQNFANNNQISYIEASALTGENVNDVFETLENLAVQNLHEVDIESIDINKNDESKNDENKNDKNINNENKSKCQC</sequence>
<dbReference type="SMART" id="SM00174">
    <property type="entry name" value="RHO"/>
    <property type="match status" value="1"/>
</dbReference>
<dbReference type="PROSITE" id="PS51420">
    <property type="entry name" value="RHO"/>
    <property type="match status" value="1"/>
</dbReference>
<dbReference type="InterPro" id="IPR005225">
    <property type="entry name" value="Small_GTP-bd"/>
</dbReference>
<dbReference type="SMART" id="SM00176">
    <property type="entry name" value="RAN"/>
    <property type="match status" value="1"/>
</dbReference>
<dbReference type="Proteomes" id="UP001470230">
    <property type="component" value="Unassembled WGS sequence"/>
</dbReference>
<evidence type="ECO:0000256" key="2">
    <source>
        <dbReference type="SAM" id="MobiDB-lite"/>
    </source>
</evidence>
<keyword evidence="4" id="KW-1185">Reference proteome</keyword>
<dbReference type="SMART" id="SM00175">
    <property type="entry name" value="RAB"/>
    <property type="match status" value="1"/>
</dbReference>
<dbReference type="PROSITE" id="PS51417">
    <property type="entry name" value="ARF"/>
    <property type="match status" value="1"/>
</dbReference>